<evidence type="ECO:0000313" key="3">
    <source>
        <dbReference type="Proteomes" id="UP001219518"/>
    </source>
</evidence>
<dbReference type="InterPro" id="IPR008906">
    <property type="entry name" value="HATC_C_dom"/>
</dbReference>
<dbReference type="GO" id="GO:0046983">
    <property type="term" value="F:protein dimerization activity"/>
    <property type="evidence" value="ECO:0007669"/>
    <property type="project" value="InterPro"/>
</dbReference>
<proteinExistence type="predicted"/>
<protein>
    <submittedName>
        <fullName evidence="2">Zinc finger protein 862</fullName>
    </submittedName>
</protein>
<keyword evidence="3" id="KW-1185">Reference proteome</keyword>
<feature type="domain" description="HAT C-terminal dimerisation" evidence="1">
    <location>
        <begin position="531"/>
        <end position="583"/>
    </location>
</feature>
<dbReference type="PANTHER" id="PTHR37162:SF1">
    <property type="entry name" value="BED-TYPE DOMAIN-CONTAINING PROTEIN"/>
    <property type="match status" value="1"/>
</dbReference>
<evidence type="ECO:0000259" key="1">
    <source>
        <dbReference type="Pfam" id="PF05699"/>
    </source>
</evidence>
<dbReference type="Pfam" id="PF05699">
    <property type="entry name" value="Dimer_Tnp_hAT"/>
    <property type="match status" value="1"/>
</dbReference>
<reference evidence="2" key="1">
    <citation type="submission" date="2021-07" db="EMBL/GenBank/DDBJ databases">
        <authorList>
            <person name="Catto M.A."/>
            <person name="Jacobson A."/>
            <person name="Kennedy G."/>
            <person name="Labadie P."/>
            <person name="Hunt B.G."/>
            <person name="Srinivasan R."/>
        </authorList>
    </citation>
    <scope>NUCLEOTIDE SEQUENCE</scope>
    <source>
        <strain evidence="2">PL_HMW_Pooled</strain>
        <tissue evidence="2">Head</tissue>
    </source>
</reference>
<evidence type="ECO:0000313" key="2">
    <source>
        <dbReference type="EMBL" id="KAK3910199.1"/>
    </source>
</evidence>
<dbReference type="InterPro" id="IPR012337">
    <property type="entry name" value="RNaseH-like_sf"/>
</dbReference>
<dbReference type="EMBL" id="JAHWGI010000148">
    <property type="protein sequence ID" value="KAK3910199.1"/>
    <property type="molecule type" value="Genomic_DNA"/>
</dbReference>
<comment type="caution">
    <text evidence="2">The sequence shown here is derived from an EMBL/GenBank/DDBJ whole genome shotgun (WGS) entry which is preliminary data.</text>
</comment>
<gene>
    <name evidence="2" type="ORF">KUF71_004073</name>
</gene>
<sequence length="618" mass="70154">MASIEDPRFKGWLKKKVPNEPTRAWCSCCNKIFSAGKSEVEKHSKGDKHLKAVADIQTNKTLESIIDGPAQNHANNGKRAEIRLAAFFADNNVAFLAADQLLRVQKRAFPDSKIVQSMTLGHDKCSAIVKNVIASVETEELVRELRETGFSILLDESTDKGNDKAMCVVTIHISKQTGKPTLRLLELLDLDPKDCSAEKLWTAFTECLDRHQIPVTNVLGMASDSAAVFVGCNNSFWTRLKAVCPWAILLPCVCHSVAKVSKNACAKLPLHVEEHLRLVSTYMNDSPKRSSELREFQAFYEEKLKKMLKPSGTRWLVLQHCVDRYLELHKSLTAFFELRCFEDRDKRDKDAQKILHELKNPFTKAYLQFLNYALNVTNDFNALFQSRTSPECWETLSSLKPNSAHPEAVKQLERDRLAFRQKCLDFYVTAVQEIQKRLPLKDNVIQGMSFLDPGVLFAPSARSGPTGMSGIDAVVSQFKEKLELNITAVAHEWRRIPNIISGERREKWSSLAVEDMWAEIREMKDGFGDKMFPNLVKLAEVALVMPHSNAEWERVFSIVTDVKNKKRNRMGAECLSAICVSRSAFKAKGIDCVTFEVRKEHLMKHNNSMYNRDKQNNS</sequence>
<dbReference type="SUPFAM" id="SSF53098">
    <property type="entry name" value="Ribonuclease H-like"/>
    <property type="match status" value="1"/>
</dbReference>
<reference evidence="2" key="2">
    <citation type="journal article" date="2023" name="BMC Genomics">
        <title>Pest status, molecular evolution, and epigenetic factors derived from the genome assembly of Frankliniella fusca, a thysanopteran phytovirus vector.</title>
        <authorList>
            <person name="Catto M.A."/>
            <person name="Labadie P.E."/>
            <person name="Jacobson A.L."/>
            <person name="Kennedy G.G."/>
            <person name="Srinivasan R."/>
            <person name="Hunt B.G."/>
        </authorList>
    </citation>
    <scope>NUCLEOTIDE SEQUENCE</scope>
    <source>
        <strain evidence="2">PL_HMW_Pooled</strain>
    </source>
</reference>
<accession>A0AAE1GWB9</accession>
<dbReference type="Proteomes" id="UP001219518">
    <property type="component" value="Unassembled WGS sequence"/>
</dbReference>
<dbReference type="PANTHER" id="PTHR37162">
    <property type="entry name" value="HAT FAMILY DIMERISATION DOMAINCONTAINING PROTEIN-RELATED"/>
    <property type="match status" value="1"/>
</dbReference>
<dbReference type="AlphaFoldDB" id="A0AAE1GWB9"/>
<organism evidence="2 3">
    <name type="scientific">Frankliniella fusca</name>
    <dbReference type="NCBI Taxonomy" id="407009"/>
    <lineage>
        <taxon>Eukaryota</taxon>
        <taxon>Metazoa</taxon>
        <taxon>Ecdysozoa</taxon>
        <taxon>Arthropoda</taxon>
        <taxon>Hexapoda</taxon>
        <taxon>Insecta</taxon>
        <taxon>Pterygota</taxon>
        <taxon>Neoptera</taxon>
        <taxon>Paraneoptera</taxon>
        <taxon>Thysanoptera</taxon>
        <taxon>Terebrantia</taxon>
        <taxon>Thripoidea</taxon>
        <taxon>Thripidae</taxon>
        <taxon>Frankliniella</taxon>
    </lineage>
</organism>
<name>A0AAE1GWB9_9NEOP</name>